<keyword evidence="2" id="KW-1185">Reference proteome</keyword>
<evidence type="ECO:0000313" key="2">
    <source>
        <dbReference type="Proteomes" id="UP000441354"/>
    </source>
</evidence>
<protein>
    <submittedName>
        <fullName evidence="1">Uncharacterized protein</fullName>
    </submittedName>
</protein>
<comment type="caution">
    <text evidence="1">The sequence shown here is derived from an EMBL/GenBank/DDBJ whole genome shotgun (WGS) entry which is preliminary data.</text>
</comment>
<organism evidence="1 2">
    <name type="scientific">Bacillus mesophilum</name>
    <dbReference type="NCBI Taxonomy" id="1071718"/>
    <lineage>
        <taxon>Bacteria</taxon>
        <taxon>Bacillati</taxon>
        <taxon>Bacillota</taxon>
        <taxon>Bacilli</taxon>
        <taxon>Bacillales</taxon>
        <taxon>Bacillaceae</taxon>
        <taxon>Bacillus</taxon>
    </lineage>
</organism>
<reference evidence="1 2" key="1">
    <citation type="journal article" date="2014" name="Arch. Microbiol.">
        <title>Bacillus mesophilum sp. nov., strain IITR-54T, a novel 4-chlorobiphenyl dechlorinating bacterium.</title>
        <authorList>
            <person name="Manickam N."/>
            <person name="Singh N.K."/>
            <person name="Bajaj A."/>
            <person name="Kumar R.M."/>
            <person name="Kaur G."/>
            <person name="Kaur N."/>
            <person name="Bala M."/>
            <person name="Kumar A."/>
            <person name="Mayilraj S."/>
        </authorList>
    </citation>
    <scope>NUCLEOTIDE SEQUENCE [LARGE SCALE GENOMIC DNA]</scope>
    <source>
        <strain evidence="1 2">IITR-54</strain>
    </source>
</reference>
<sequence>MAAAQSADNLISINHRIDPYYELQLKDEHLLIINKSSKLPKYKIPVHNWLDEEFSIIQKWSSGSVVEHQLKEIELTGKQSNLLTLIRHLKGKIFIEIKSYKVRNWLYHGLSQYQDMISPREIYHLYQNLVKKAEGGHFHFILSREYKDLPFTSRLIDISSFSKLNEDVFHHEIRGRWVIVITSQALSYFQQQQIYRLGESNPFILVFTLDVKKQRMLMGPRLNQKIHGCLHCIDSINEKMIEHCASLSAAEDDLIEYFSKTIENELLGLMIDESYQYNSGFSSIIGKQFIIDLQQHYVAYKQIRRNIACPVCMNMA</sequence>
<dbReference type="RefSeq" id="WP_151575814.1">
    <property type="nucleotide sequence ID" value="NZ_WBOT01000009.1"/>
</dbReference>
<evidence type="ECO:0000313" key="1">
    <source>
        <dbReference type="EMBL" id="KAB2330056.1"/>
    </source>
</evidence>
<gene>
    <name evidence="1" type="ORF">F7732_19935</name>
</gene>
<dbReference type="EMBL" id="WBOT01000009">
    <property type="protein sequence ID" value="KAB2330056.1"/>
    <property type="molecule type" value="Genomic_DNA"/>
</dbReference>
<dbReference type="OrthoDB" id="2943835at2"/>
<dbReference type="AlphaFoldDB" id="A0A7V7RII3"/>
<proteinExistence type="predicted"/>
<accession>A0A7V7RII3</accession>
<dbReference type="Proteomes" id="UP000441354">
    <property type="component" value="Unassembled WGS sequence"/>
</dbReference>
<name>A0A7V7RII3_9BACI</name>